<evidence type="ECO:0000256" key="1">
    <source>
        <dbReference type="SAM" id="MobiDB-lite"/>
    </source>
</evidence>
<feature type="region of interest" description="Disordered" evidence="1">
    <location>
        <begin position="140"/>
        <end position="171"/>
    </location>
</feature>
<dbReference type="PANTHER" id="PTHR31197">
    <property type="entry name" value="OS01G0612600 PROTEIN"/>
    <property type="match status" value="1"/>
</dbReference>
<dbReference type="Pfam" id="PF07800">
    <property type="entry name" value="DUF1644"/>
    <property type="match status" value="1"/>
</dbReference>
<sequence length="171" mass="18657">MMAVALKHYGTVMVLDAVNLYLQLILSLLESYAAADSCMIGELLFLVAAHLSGCRASPYTCNSSCSRRSSPKLPSETEENLKEWEEARCSVCMEHPHNAVLLICSSHEKGCRPYMCDTSYRHSNCLDQFCKSFAETTSSTPQSQESSLATMNSSEVVSSASTVTVPPGRSI</sequence>
<gene>
    <name evidence="2" type="ORF">H0E87_012483</name>
</gene>
<keyword evidence="3" id="KW-1185">Reference proteome</keyword>
<protein>
    <submittedName>
        <fullName evidence="2">Uncharacterized protein</fullName>
    </submittedName>
</protein>
<proteinExistence type="predicted"/>
<evidence type="ECO:0000313" key="2">
    <source>
        <dbReference type="EMBL" id="KAH8505248.1"/>
    </source>
</evidence>
<name>A0A8T2YJ94_POPDE</name>
<organism evidence="2 3">
    <name type="scientific">Populus deltoides</name>
    <name type="common">Eastern poplar</name>
    <name type="synonym">Eastern cottonwood</name>
    <dbReference type="NCBI Taxonomy" id="3696"/>
    <lineage>
        <taxon>Eukaryota</taxon>
        <taxon>Viridiplantae</taxon>
        <taxon>Streptophyta</taxon>
        <taxon>Embryophyta</taxon>
        <taxon>Tracheophyta</taxon>
        <taxon>Spermatophyta</taxon>
        <taxon>Magnoliopsida</taxon>
        <taxon>eudicotyledons</taxon>
        <taxon>Gunneridae</taxon>
        <taxon>Pentapetalae</taxon>
        <taxon>rosids</taxon>
        <taxon>fabids</taxon>
        <taxon>Malpighiales</taxon>
        <taxon>Salicaceae</taxon>
        <taxon>Saliceae</taxon>
        <taxon>Populus</taxon>
    </lineage>
</organism>
<dbReference type="InterPro" id="IPR012866">
    <property type="entry name" value="DUF1644"/>
</dbReference>
<reference evidence="2" key="1">
    <citation type="journal article" date="2021" name="J. Hered.">
        <title>Genome Assembly of Salicaceae Populus deltoides (Eastern Cottonwood) I-69 Based on Nanopore Sequencing and Hi-C Technologies.</title>
        <authorList>
            <person name="Bai S."/>
            <person name="Wu H."/>
            <person name="Zhang J."/>
            <person name="Pan Z."/>
            <person name="Zhao W."/>
            <person name="Li Z."/>
            <person name="Tong C."/>
        </authorList>
    </citation>
    <scope>NUCLEOTIDE SEQUENCE</scope>
    <source>
        <tissue evidence="2">Leaf</tissue>
    </source>
</reference>
<dbReference type="EMBL" id="JACEGQ020000006">
    <property type="protein sequence ID" value="KAH8505248.1"/>
    <property type="molecule type" value="Genomic_DNA"/>
</dbReference>
<accession>A0A8T2YJ94</accession>
<dbReference type="Proteomes" id="UP000807159">
    <property type="component" value="Chromosome 6"/>
</dbReference>
<evidence type="ECO:0000313" key="3">
    <source>
        <dbReference type="Proteomes" id="UP000807159"/>
    </source>
</evidence>
<dbReference type="AlphaFoldDB" id="A0A8T2YJ94"/>
<comment type="caution">
    <text evidence="2">The sequence shown here is derived from an EMBL/GenBank/DDBJ whole genome shotgun (WGS) entry which is preliminary data.</text>
</comment>
<dbReference type="PANTHER" id="PTHR31197:SF5">
    <property type="entry name" value="OS01G0612600 PROTEIN"/>
    <property type="match status" value="1"/>
</dbReference>
<feature type="compositionally biased region" description="Low complexity" evidence="1">
    <location>
        <begin position="140"/>
        <end position="165"/>
    </location>
</feature>